<comment type="similarity">
    <text evidence="2">Belongs to the autoinducer-2 exporter (AI-2E) (TC 2.A.86) family.</text>
</comment>
<sequence>MQARKIEITTATILKIIGIIIALILLWFLKSVLLLLFIVLIIVASFSPLVDWAQKHKIPRLLSTILIFIFLFGIIFLLGYLILPPLVNQVIDLANDIPQYASQHNLSFESVKNYTQENNLVETIKSNVGNISKNLTSASSTIFTTLAVAFGGVASFIIALALTFYLLLTKNEITKGILSYVPKKRKELVKKVGGEILLKLGAWARGQFLLCLTIGLVIGVALKIFGLPFALTLGVLAGLLEFIPTVGPIIAAIPALAIALTISPWKALIVLIIYVVTQQLENNLLVPTIMKKAVGINPAIIIIAILIGAELAGILGIILAVPMAAVISIVLRVWKEQSLDQEKSL</sequence>
<feature type="transmembrane region" description="Helical" evidence="8">
    <location>
        <begin position="314"/>
        <end position="334"/>
    </location>
</feature>
<keyword evidence="4" id="KW-1003">Cell membrane</keyword>
<feature type="transmembrane region" description="Helical" evidence="8">
    <location>
        <begin position="35"/>
        <end position="53"/>
    </location>
</feature>
<dbReference type="PANTHER" id="PTHR21716">
    <property type="entry name" value="TRANSMEMBRANE PROTEIN"/>
    <property type="match status" value="1"/>
</dbReference>
<accession>A0A554LG53</accession>
<feature type="transmembrane region" description="Helical" evidence="8">
    <location>
        <begin position="65"/>
        <end position="83"/>
    </location>
</feature>
<dbReference type="GO" id="GO:0005886">
    <property type="term" value="C:plasma membrane"/>
    <property type="evidence" value="ECO:0007669"/>
    <property type="project" value="UniProtKB-SubCell"/>
</dbReference>
<evidence type="ECO:0000256" key="5">
    <source>
        <dbReference type="ARBA" id="ARBA00022692"/>
    </source>
</evidence>
<gene>
    <name evidence="9" type="ORF">CEN92_193</name>
</gene>
<evidence type="ECO:0008006" key="11">
    <source>
        <dbReference type="Google" id="ProtNLM"/>
    </source>
</evidence>
<keyword evidence="5 8" id="KW-0812">Transmembrane</keyword>
<evidence type="ECO:0000256" key="1">
    <source>
        <dbReference type="ARBA" id="ARBA00004651"/>
    </source>
</evidence>
<comment type="caution">
    <text evidence="9">The sequence shown here is derived from an EMBL/GenBank/DDBJ whole genome shotgun (WGS) entry which is preliminary data.</text>
</comment>
<keyword evidence="7 8" id="KW-0472">Membrane</keyword>
<dbReference type="InterPro" id="IPR002549">
    <property type="entry name" value="AI-2E-like"/>
</dbReference>
<protein>
    <recommendedName>
        <fullName evidence="11">Permease</fullName>
    </recommendedName>
</protein>
<name>A0A554LG53_9BACT</name>
<feature type="transmembrane region" description="Helical" evidence="8">
    <location>
        <begin position="289"/>
        <end position="308"/>
    </location>
</feature>
<dbReference type="GO" id="GO:0055085">
    <property type="term" value="P:transmembrane transport"/>
    <property type="evidence" value="ECO:0007669"/>
    <property type="project" value="TreeGrafter"/>
</dbReference>
<feature type="transmembrane region" description="Helical" evidence="8">
    <location>
        <begin position="208"/>
        <end position="237"/>
    </location>
</feature>
<dbReference type="EMBL" id="VMGH01000026">
    <property type="protein sequence ID" value="TSC91838.1"/>
    <property type="molecule type" value="Genomic_DNA"/>
</dbReference>
<evidence type="ECO:0000256" key="2">
    <source>
        <dbReference type="ARBA" id="ARBA00009773"/>
    </source>
</evidence>
<evidence type="ECO:0000313" key="10">
    <source>
        <dbReference type="Proteomes" id="UP000318296"/>
    </source>
</evidence>
<evidence type="ECO:0000256" key="3">
    <source>
        <dbReference type="ARBA" id="ARBA00022448"/>
    </source>
</evidence>
<proteinExistence type="inferred from homology"/>
<evidence type="ECO:0000256" key="4">
    <source>
        <dbReference type="ARBA" id="ARBA00022475"/>
    </source>
</evidence>
<evidence type="ECO:0000313" key="9">
    <source>
        <dbReference type="EMBL" id="TSC91838.1"/>
    </source>
</evidence>
<reference evidence="9 10" key="1">
    <citation type="submission" date="2017-07" db="EMBL/GenBank/DDBJ databases">
        <title>Mechanisms for carbon and nitrogen cycling indicate functional differentiation within the Candidate Phyla Radiation.</title>
        <authorList>
            <person name="Danczak R.E."/>
            <person name="Johnston M.D."/>
            <person name="Kenah C."/>
            <person name="Slattery M."/>
            <person name="Wrighton K.C."/>
            <person name="Wilkins M.J."/>
        </authorList>
    </citation>
    <scope>NUCLEOTIDE SEQUENCE [LARGE SCALE GENOMIC DNA]</scope>
    <source>
        <strain evidence="9">Licking1014_96</strain>
    </source>
</reference>
<feature type="transmembrane region" description="Helical" evidence="8">
    <location>
        <begin position="249"/>
        <end position="277"/>
    </location>
</feature>
<comment type="subcellular location">
    <subcellularLocation>
        <location evidence="1">Cell membrane</location>
        <topology evidence="1">Multi-pass membrane protein</topology>
    </subcellularLocation>
</comment>
<dbReference type="PANTHER" id="PTHR21716:SF53">
    <property type="entry name" value="PERMEASE PERM-RELATED"/>
    <property type="match status" value="1"/>
</dbReference>
<feature type="transmembrane region" description="Helical" evidence="8">
    <location>
        <begin position="12"/>
        <end position="29"/>
    </location>
</feature>
<keyword evidence="3" id="KW-0813">Transport</keyword>
<feature type="transmembrane region" description="Helical" evidence="8">
    <location>
        <begin position="142"/>
        <end position="168"/>
    </location>
</feature>
<evidence type="ECO:0000256" key="7">
    <source>
        <dbReference type="ARBA" id="ARBA00023136"/>
    </source>
</evidence>
<dbReference type="Proteomes" id="UP000318296">
    <property type="component" value="Unassembled WGS sequence"/>
</dbReference>
<evidence type="ECO:0000256" key="8">
    <source>
        <dbReference type="SAM" id="Phobius"/>
    </source>
</evidence>
<evidence type="ECO:0000256" key="6">
    <source>
        <dbReference type="ARBA" id="ARBA00022989"/>
    </source>
</evidence>
<dbReference type="AlphaFoldDB" id="A0A554LG53"/>
<keyword evidence="6 8" id="KW-1133">Transmembrane helix</keyword>
<dbReference type="Pfam" id="PF01594">
    <property type="entry name" value="AI-2E_transport"/>
    <property type="match status" value="1"/>
</dbReference>
<organism evidence="9 10">
    <name type="scientific">Candidatus Berkelbacteria bacterium Licking1014_96</name>
    <dbReference type="NCBI Taxonomy" id="2017149"/>
    <lineage>
        <taxon>Bacteria</taxon>
        <taxon>Candidatus Berkelbacteria</taxon>
    </lineage>
</organism>